<organism evidence="1 2">
    <name type="scientific">Solimonas fluminis</name>
    <dbReference type="NCBI Taxonomy" id="2086571"/>
    <lineage>
        <taxon>Bacteria</taxon>
        <taxon>Pseudomonadati</taxon>
        <taxon>Pseudomonadota</taxon>
        <taxon>Gammaproteobacteria</taxon>
        <taxon>Nevskiales</taxon>
        <taxon>Nevskiaceae</taxon>
        <taxon>Solimonas</taxon>
    </lineage>
</organism>
<protein>
    <submittedName>
        <fullName evidence="1">Uncharacterized protein</fullName>
    </submittedName>
</protein>
<proteinExistence type="predicted"/>
<dbReference type="AlphaFoldDB" id="A0A2S5TDZ3"/>
<reference evidence="1 2" key="1">
    <citation type="submission" date="2018-02" db="EMBL/GenBank/DDBJ databases">
        <title>Genome sequencing of Solimonas sp. HR-BB.</title>
        <authorList>
            <person name="Lee Y."/>
            <person name="Jeon C.O."/>
        </authorList>
    </citation>
    <scope>NUCLEOTIDE SEQUENCE [LARGE SCALE GENOMIC DNA]</scope>
    <source>
        <strain evidence="1 2">HR-BB</strain>
    </source>
</reference>
<keyword evidence="2" id="KW-1185">Reference proteome</keyword>
<gene>
    <name evidence="1" type="ORF">C3942_15425</name>
</gene>
<evidence type="ECO:0000313" key="2">
    <source>
        <dbReference type="Proteomes" id="UP000238220"/>
    </source>
</evidence>
<sequence length="70" mass="8406">MQRAAQVETYDPARHDRVRVVTVDTAKQKECLDRYPAEQRRTEGYLRCTEGFVYERQQDFFIDKRPANPR</sequence>
<comment type="caution">
    <text evidence="1">The sequence shown here is derived from an EMBL/GenBank/DDBJ whole genome shotgun (WGS) entry which is preliminary data.</text>
</comment>
<evidence type="ECO:0000313" key="1">
    <source>
        <dbReference type="EMBL" id="PPE73205.1"/>
    </source>
</evidence>
<name>A0A2S5TDZ3_9GAMM</name>
<accession>A0A2S5TDZ3</accession>
<dbReference type="Proteomes" id="UP000238220">
    <property type="component" value="Unassembled WGS sequence"/>
</dbReference>
<dbReference type="EMBL" id="PSNW01000008">
    <property type="protein sequence ID" value="PPE73205.1"/>
    <property type="molecule type" value="Genomic_DNA"/>
</dbReference>